<feature type="transmembrane region" description="Helical" evidence="1">
    <location>
        <begin position="501"/>
        <end position="522"/>
    </location>
</feature>
<evidence type="ECO:0000313" key="2">
    <source>
        <dbReference type="EMBL" id="KAH7138665.1"/>
    </source>
</evidence>
<feature type="transmembrane region" description="Helical" evidence="1">
    <location>
        <begin position="476"/>
        <end position="494"/>
    </location>
</feature>
<keyword evidence="3" id="KW-1185">Reference proteome</keyword>
<keyword evidence="1" id="KW-1133">Transmembrane helix</keyword>
<proteinExistence type="predicted"/>
<feature type="transmembrane region" description="Helical" evidence="1">
    <location>
        <begin position="442"/>
        <end position="464"/>
    </location>
</feature>
<feature type="transmembrane region" description="Helical" evidence="1">
    <location>
        <begin position="134"/>
        <end position="155"/>
    </location>
</feature>
<evidence type="ECO:0000256" key="1">
    <source>
        <dbReference type="SAM" id="Phobius"/>
    </source>
</evidence>
<dbReference type="AlphaFoldDB" id="A0A9P9J1G2"/>
<feature type="transmembrane region" description="Helical" evidence="1">
    <location>
        <begin position="327"/>
        <end position="352"/>
    </location>
</feature>
<name>A0A9P9J1G2_9PLEO</name>
<keyword evidence="1" id="KW-0472">Membrane</keyword>
<accession>A0A9P9J1G2</accession>
<sequence>MDSRIRLVFGTFISRTFASPSKACQPDGSFRLIPETYSLWSSSGFFQITIGGGQLSFTEAKIIDILWDIIVGRGGQFLLAIISWKVFASYLTVCMEVEPVSYQLFRTMFLENEASLPSTYRTIRSFFQQRKLRSLTAMIFIGATMIFIIAFPTLASALSGYDANVDSFVPDKNGSFVPFKDFSRLKYVIHDGWRINQGGNYLISSDPNKDRDPILPDYTYCRPNIIADVKSKNCKLINVITAYVTVNGLGGKKQISSYFGNMTSIGYNITLDAPVLNISSYYVSGFYEKPYNSWEIENKTWVRGNETYTLNYIKNAGSCQTIGTYQWGFSFLQLVVSIILLSLWTLGIYIMWFRTHHIMKVLNRDRRDISGEHRAVIELAAAMQCELEILDTNPFILTEEQPSKKIKKELKGGAILYAYSVVRPRAYSIRASMQAWFEREKWWFLAIFATSMFCMAIPMFNHLQSPTKGYLPAFNIWLWVWGLWLGIFLALCIGTSNGSRLLFTLLFLIADAVINIVIYFLIWCFMPYLGPRLPGIYCTGKTCKLRPG</sequence>
<comment type="caution">
    <text evidence="2">The sequence shown here is derived from an EMBL/GenBank/DDBJ whole genome shotgun (WGS) entry which is preliminary data.</text>
</comment>
<keyword evidence="1" id="KW-0812">Transmembrane</keyword>
<dbReference type="OrthoDB" id="3903561at2759"/>
<protein>
    <submittedName>
        <fullName evidence="2">Uncharacterized protein</fullName>
    </submittedName>
</protein>
<organism evidence="2 3">
    <name type="scientific">Dendryphion nanum</name>
    <dbReference type="NCBI Taxonomy" id="256645"/>
    <lineage>
        <taxon>Eukaryota</taxon>
        <taxon>Fungi</taxon>
        <taxon>Dikarya</taxon>
        <taxon>Ascomycota</taxon>
        <taxon>Pezizomycotina</taxon>
        <taxon>Dothideomycetes</taxon>
        <taxon>Pleosporomycetidae</taxon>
        <taxon>Pleosporales</taxon>
        <taxon>Torulaceae</taxon>
        <taxon>Dendryphion</taxon>
    </lineage>
</organism>
<dbReference type="EMBL" id="JAGMWT010000001">
    <property type="protein sequence ID" value="KAH7138665.1"/>
    <property type="molecule type" value="Genomic_DNA"/>
</dbReference>
<reference evidence="2" key="1">
    <citation type="journal article" date="2021" name="Nat. Commun.">
        <title>Genetic determinants of endophytism in the Arabidopsis root mycobiome.</title>
        <authorList>
            <person name="Mesny F."/>
            <person name="Miyauchi S."/>
            <person name="Thiergart T."/>
            <person name="Pickel B."/>
            <person name="Atanasova L."/>
            <person name="Karlsson M."/>
            <person name="Huettel B."/>
            <person name="Barry K.W."/>
            <person name="Haridas S."/>
            <person name="Chen C."/>
            <person name="Bauer D."/>
            <person name="Andreopoulos W."/>
            <person name="Pangilinan J."/>
            <person name="LaButti K."/>
            <person name="Riley R."/>
            <person name="Lipzen A."/>
            <person name="Clum A."/>
            <person name="Drula E."/>
            <person name="Henrissat B."/>
            <person name="Kohler A."/>
            <person name="Grigoriev I.V."/>
            <person name="Martin F.M."/>
            <person name="Hacquard S."/>
        </authorList>
    </citation>
    <scope>NUCLEOTIDE SEQUENCE</scope>
    <source>
        <strain evidence="2">MPI-CAGE-CH-0243</strain>
    </source>
</reference>
<dbReference type="Proteomes" id="UP000700596">
    <property type="component" value="Unassembled WGS sequence"/>
</dbReference>
<evidence type="ECO:0000313" key="3">
    <source>
        <dbReference type="Proteomes" id="UP000700596"/>
    </source>
</evidence>
<gene>
    <name evidence="2" type="ORF">B0J11DRAFT_588081</name>
</gene>